<name>A0A4S8JDQ7_MUSBA</name>
<dbReference type="STRING" id="52838.A0A4S8JDQ7"/>
<keyword evidence="2" id="KW-1185">Reference proteome</keyword>
<organism evidence="1 2">
    <name type="scientific">Musa balbisiana</name>
    <name type="common">Banana</name>
    <dbReference type="NCBI Taxonomy" id="52838"/>
    <lineage>
        <taxon>Eukaryota</taxon>
        <taxon>Viridiplantae</taxon>
        <taxon>Streptophyta</taxon>
        <taxon>Embryophyta</taxon>
        <taxon>Tracheophyta</taxon>
        <taxon>Spermatophyta</taxon>
        <taxon>Magnoliopsida</taxon>
        <taxon>Liliopsida</taxon>
        <taxon>Zingiberales</taxon>
        <taxon>Musaceae</taxon>
        <taxon>Musa</taxon>
    </lineage>
</organism>
<protein>
    <submittedName>
        <fullName evidence="1">Uncharacterized protein</fullName>
    </submittedName>
</protein>
<sequence>MKKKHKNKKKLSHASMEQSECEVAVIEKGTPEKVNTSHVEVGQKKPFVAGMACSVGIDFSAKLIASLARSFEELYVVLTEIFHV</sequence>
<gene>
    <name evidence="1" type="ORF">C4D60_Mb07t00300</name>
</gene>
<proteinExistence type="predicted"/>
<accession>A0A4S8JDQ7</accession>
<comment type="caution">
    <text evidence="1">The sequence shown here is derived from an EMBL/GenBank/DDBJ whole genome shotgun (WGS) entry which is preliminary data.</text>
</comment>
<dbReference type="Proteomes" id="UP000317650">
    <property type="component" value="Chromosome 7"/>
</dbReference>
<dbReference type="AlphaFoldDB" id="A0A4S8JDQ7"/>
<reference evidence="1 2" key="1">
    <citation type="journal article" date="2019" name="Nat. Plants">
        <title>Genome sequencing of Musa balbisiana reveals subgenome evolution and function divergence in polyploid bananas.</title>
        <authorList>
            <person name="Yao X."/>
        </authorList>
    </citation>
    <scope>NUCLEOTIDE SEQUENCE [LARGE SCALE GENOMIC DNA]</scope>
    <source>
        <strain evidence="2">cv. DH-PKW</strain>
        <tissue evidence="1">Leaves</tissue>
    </source>
</reference>
<dbReference type="EMBL" id="PYDT01000005">
    <property type="protein sequence ID" value="THU59264.1"/>
    <property type="molecule type" value="Genomic_DNA"/>
</dbReference>
<evidence type="ECO:0000313" key="1">
    <source>
        <dbReference type="EMBL" id="THU59264.1"/>
    </source>
</evidence>
<evidence type="ECO:0000313" key="2">
    <source>
        <dbReference type="Proteomes" id="UP000317650"/>
    </source>
</evidence>